<gene>
    <name evidence="1" type="ORF">CD32_01465</name>
</gene>
<dbReference type="OrthoDB" id="2733915at2"/>
<dbReference type="EMBL" id="JPVP01000039">
    <property type="protein sequence ID" value="KGR88503.1"/>
    <property type="molecule type" value="Genomic_DNA"/>
</dbReference>
<sequence length="224" mass="25722">MGVSNGLKRKITKWMLSEEGQVAFRPFLVDGNPYKARIFVVGSFPHPFIQVSEDEQEEYIESLLDAELWEAFYGEQAQSRENKGTAAFIQWLKETCGETAVHVNVSAFMADSSKELKRCSKDSPRDYKKGFHVFQETLEEFQPEFLILHGSDAVKQFRQQFGDALLDFPQTEKVQDLEEAGVFAEWELAEGRRVKVMACRNLSYYGKKGEAFSVLKDRIKELLL</sequence>
<reference evidence="1 2" key="1">
    <citation type="submission" date="2014-02" db="EMBL/GenBank/DDBJ databases">
        <title>Draft genome sequence of Lysinibacillus odysseyi NBRC 100172.</title>
        <authorList>
            <person name="Zhang F."/>
            <person name="Wang G."/>
            <person name="Zhang L."/>
        </authorList>
    </citation>
    <scope>NUCLEOTIDE SEQUENCE [LARGE SCALE GENOMIC DNA]</scope>
    <source>
        <strain evidence="1 2">NBRC 100172</strain>
    </source>
</reference>
<organism evidence="1 2">
    <name type="scientific">Lysinibacillus odysseyi 34hs-1 = NBRC 100172</name>
    <dbReference type="NCBI Taxonomy" id="1220589"/>
    <lineage>
        <taxon>Bacteria</taxon>
        <taxon>Bacillati</taxon>
        <taxon>Bacillota</taxon>
        <taxon>Bacilli</taxon>
        <taxon>Bacillales</taxon>
        <taxon>Bacillaceae</taxon>
        <taxon>Lysinibacillus</taxon>
    </lineage>
</organism>
<dbReference type="eggNOG" id="ENOG5032RH2">
    <property type="taxonomic scope" value="Bacteria"/>
</dbReference>
<proteinExistence type="predicted"/>
<dbReference type="Proteomes" id="UP000030437">
    <property type="component" value="Unassembled WGS sequence"/>
</dbReference>
<name>A0A0A3J003_9BACI</name>
<accession>A0A0A3J003</accession>
<dbReference type="RefSeq" id="WP_036150430.1">
    <property type="nucleotide sequence ID" value="NZ_AVCX01000025.1"/>
</dbReference>
<keyword evidence="2" id="KW-1185">Reference proteome</keyword>
<dbReference type="AlphaFoldDB" id="A0A0A3J003"/>
<evidence type="ECO:0008006" key="3">
    <source>
        <dbReference type="Google" id="ProtNLM"/>
    </source>
</evidence>
<evidence type="ECO:0000313" key="2">
    <source>
        <dbReference type="Proteomes" id="UP000030437"/>
    </source>
</evidence>
<protein>
    <recommendedName>
        <fullName evidence="3">Uracil-DNA glycosylase-like domain-containing protein</fullName>
    </recommendedName>
</protein>
<evidence type="ECO:0000313" key="1">
    <source>
        <dbReference type="EMBL" id="KGR88503.1"/>
    </source>
</evidence>
<comment type="caution">
    <text evidence="1">The sequence shown here is derived from an EMBL/GenBank/DDBJ whole genome shotgun (WGS) entry which is preliminary data.</text>
</comment>